<dbReference type="EMBL" id="VANU01000001">
    <property type="protein sequence ID" value="TLP40976.1"/>
    <property type="molecule type" value="Genomic_DNA"/>
</dbReference>
<proteinExistence type="predicted"/>
<comment type="caution">
    <text evidence="1">The sequence shown here is derived from an EMBL/GenBank/DDBJ whole genome shotgun (WGS) entry which is preliminary data.</text>
</comment>
<dbReference type="Proteomes" id="UP000308901">
    <property type="component" value="Unassembled WGS sequence"/>
</dbReference>
<evidence type="ECO:0000313" key="2">
    <source>
        <dbReference type="Proteomes" id="UP000308901"/>
    </source>
</evidence>
<dbReference type="OrthoDB" id="5345856at2"/>
<reference evidence="1 2" key="1">
    <citation type="submission" date="2019-05" db="EMBL/GenBank/DDBJ databases">
        <title>Arcobacter sp. nov., isolated from sea sediment.</title>
        <authorList>
            <person name="Kim W."/>
        </authorList>
    </citation>
    <scope>NUCLEOTIDE SEQUENCE [LARGE SCALE GENOMIC DNA]</scope>
    <source>
        <strain evidence="1 2">CAU 1517</strain>
    </source>
</reference>
<dbReference type="PROSITE" id="PS51257">
    <property type="entry name" value="PROKAR_LIPOPROTEIN"/>
    <property type="match status" value="1"/>
</dbReference>
<dbReference type="AlphaFoldDB" id="A0A5R8Y4H9"/>
<evidence type="ECO:0000313" key="1">
    <source>
        <dbReference type="EMBL" id="TLP40976.1"/>
    </source>
</evidence>
<sequence>MDISFKRYFLICFIVVFTGCSYQQIDKKPTVSPKVVDKKPIYKFCHNHIKIMTHASTYIFNEFEKGYFIQGDDIGAKAQVFLIENRSPTPFSKNINAALDSYKKQYNLAKKYKCDLNDFEINPLDEIKEKIKTIEAKKKDNK</sequence>
<accession>A0A5R8Y4H9</accession>
<keyword evidence="2" id="KW-1185">Reference proteome</keyword>
<gene>
    <name evidence="1" type="ORF">FDK22_02875</name>
</gene>
<dbReference type="RefSeq" id="WP_138151378.1">
    <property type="nucleotide sequence ID" value="NZ_VANU01000001.1"/>
</dbReference>
<name>A0A5R8Y4H9_9BACT</name>
<organism evidence="1 2">
    <name type="scientific">Arcobacter arenosus</name>
    <dbReference type="NCBI Taxonomy" id="2576037"/>
    <lineage>
        <taxon>Bacteria</taxon>
        <taxon>Pseudomonadati</taxon>
        <taxon>Campylobacterota</taxon>
        <taxon>Epsilonproteobacteria</taxon>
        <taxon>Campylobacterales</taxon>
        <taxon>Arcobacteraceae</taxon>
        <taxon>Arcobacter</taxon>
    </lineage>
</organism>
<protein>
    <recommendedName>
        <fullName evidence="3">Lipoprotein</fullName>
    </recommendedName>
</protein>
<evidence type="ECO:0008006" key="3">
    <source>
        <dbReference type="Google" id="ProtNLM"/>
    </source>
</evidence>